<dbReference type="Gene3D" id="3.30.70.100">
    <property type="match status" value="1"/>
</dbReference>
<evidence type="ECO:0000256" key="5">
    <source>
        <dbReference type="SAM" id="MobiDB-lite"/>
    </source>
</evidence>
<keyword evidence="3" id="KW-0636">Prenylation</keyword>
<proteinExistence type="inferred from homology"/>
<evidence type="ECO:0000256" key="4">
    <source>
        <dbReference type="ARBA" id="ARBA00024045"/>
    </source>
</evidence>
<evidence type="ECO:0000256" key="2">
    <source>
        <dbReference type="ARBA" id="ARBA00022723"/>
    </source>
</evidence>
<organism evidence="6 7">
    <name type="scientific">Actinidia chinensis var. chinensis</name>
    <name type="common">Chinese soft-hair kiwi</name>
    <dbReference type="NCBI Taxonomy" id="1590841"/>
    <lineage>
        <taxon>Eukaryota</taxon>
        <taxon>Viridiplantae</taxon>
        <taxon>Streptophyta</taxon>
        <taxon>Embryophyta</taxon>
        <taxon>Tracheophyta</taxon>
        <taxon>Spermatophyta</taxon>
        <taxon>Magnoliopsida</taxon>
        <taxon>eudicotyledons</taxon>
        <taxon>Gunneridae</taxon>
        <taxon>Pentapetalae</taxon>
        <taxon>asterids</taxon>
        <taxon>Ericales</taxon>
        <taxon>Actinidiaceae</taxon>
        <taxon>Actinidia</taxon>
    </lineage>
</organism>
<sequence length="175" mass="19973">MESASEVGCVLKVNIQCDACQMKLLEVLRSISGNLRVYSVTLDAEEGLAKISGEMDPNILLWALARNGKHAELKWVSLKSTTPKKGYYNYNNGYRSDSYNGYSYGTSNQPYRNGRTLPERSRYDSHQSYCPQSGQYHPNDSNYRNGRTLPERSRYDSHQSYCPQSGQYHPNDSNY</sequence>
<dbReference type="GO" id="GO:0046872">
    <property type="term" value="F:metal ion binding"/>
    <property type="evidence" value="ECO:0007669"/>
    <property type="project" value="UniProtKB-KW"/>
</dbReference>
<dbReference type="InParanoid" id="A0A2R6P541"/>
<dbReference type="STRING" id="1590841.A0A2R6P541"/>
<accession>A0A2R6P541</accession>
<dbReference type="PANTHER" id="PTHR45868">
    <property type="entry name" value="HEAVY METAL-ASSOCIATED ISOPRENYLATED PLANT PROTEIN 33-RELATED"/>
    <property type="match status" value="1"/>
</dbReference>
<keyword evidence="1" id="KW-0488">Methylation</keyword>
<dbReference type="OMA" id="PNYHERT"/>
<dbReference type="PANTHER" id="PTHR45868:SF63">
    <property type="entry name" value="HMA DOMAIN-CONTAINING PROTEIN"/>
    <property type="match status" value="1"/>
</dbReference>
<feature type="region of interest" description="Disordered" evidence="5">
    <location>
        <begin position="99"/>
        <end position="175"/>
    </location>
</feature>
<dbReference type="OrthoDB" id="1110082at2759"/>
<comment type="caution">
    <text evidence="6">The sequence shown here is derived from an EMBL/GenBank/DDBJ whole genome shotgun (WGS) entry which is preliminary data.</text>
</comment>
<keyword evidence="7" id="KW-1185">Reference proteome</keyword>
<evidence type="ECO:0000313" key="6">
    <source>
        <dbReference type="EMBL" id="PSR85392.1"/>
    </source>
</evidence>
<name>A0A2R6P541_ACTCC</name>
<evidence type="ECO:0000256" key="1">
    <source>
        <dbReference type="ARBA" id="ARBA00022481"/>
    </source>
</evidence>
<feature type="compositionally biased region" description="Polar residues" evidence="5">
    <location>
        <begin position="158"/>
        <end position="175"/>
    </location>
</feature>
<dbReference type="AlphaFoldDB" id="A0A2R6P541"/>
<dbReference type="Proteomes" id="UP000241394">
    <property type="component" value="Chromosome LG29"/>
</dbReference>
<dbReference type="InterPro" id="IPR036163">
    <property type="entry name" value="HMA_dom_sf"/>
</dbReference>
<dbReference type="EMBL" id="NKQK01000029">
    <property type="protein sequence ID" value="PSR85392.1"/>
    <property type="molecule type" value="Genomic_DNA"/>
</dbReference>
<dbReference type="Gramene" id="PSR85392">
    <property type="protein sequence ID" value="PSR85392"/>
    <property type="gene ID" value="CEY00_Acc33382"/>
</dbReference>
<evidence type="ECO:0000256" key="3">
    <source>
        <dbReference type="ARBA" id="ARBA00023289"/>
    </source>
</evidence>
<comment type="similarity">
    <text evidence="4">Belongs to the HIPP family.</text>
</comment>
<reference evidence="6 7" key="1">
    <citation type="submission" date="2017-07" db="EMBL/GenBank/DDBJ databases">
        <title>An improved, manually edited Actinidia chinensis var. chinensis (kiwifruit) genome highlights the challenges associated with draft genomes and gene prediction in plants.</title>
        <authorList>
            <person name="Pilkington S."/>
            <person name="Crowhurst R."/>
            <person name="Hilario E."/>
            <person name="Nardozza S."/>
            <person name="Fraser L."/>
            <person name="Peng Y."/>
            <person name="Gunaseelan K."/>
            <person name="Simpson R."/>
            <person name="Tahir J."/>
            <person name="Deroles S."/>
            <person name="Templeton K."/>
            <person name="Luo Z."/>
            <person name="Davy M."/>
            <person name="Cheng C."/>
            <person name="Mcneilage M."/>
            <person name="Scaglione D."/>
            <person name="Liu Y."/>
            <person name="Zhang Q."/>
            <person name="Datson P."/>
            <person name="De Silva N."/>
            <person name="Gardiner S."/>
            <person name="Bassett H."/>
            <person name="Chagne D."/>
            <person name="Mccallum J."/>
            <person name="Dzierzon H."/>
            <person name="Deng C."/>
            <person name="Wang Y.-Y."/>
            <person name="Barron N."/>
            <person name="Manako K."/>
            <person name="Bowen J."/>
            <person name="Foster T."/>
            <person name="Erridge Z."/>
            <person name="Tiffin H."/>
            <person name="Waite C."/>
            <person name="Davies K."/>
            <person name="Grierson E."/>
            <person name="Laing W."/>
            <person name="Kirk R."/>
            <person name="Chen X."/>
            <person name="Wood M."/>
            <person name="Montefiori M."/>
            <person name="Brummell D."/>
            <person name="Schwinn K."/>
            <person name="Catanach A."/>
            <person name="Fullerton C."/>
            <person name="Li D."/>
            <person name="Meiyalaghan S."/>
            <person name="Nieuwenhuizen N."/>
            <person name="Read N."/>
            <person name="Prakash R."/>
            <person name="Hunter D."/>
            <person name="Zhang H."/>
            <person name="Mckenzie M."/>
            <person name="Knabel M."/>
            <person name="Harris A."/>
            <person name="Allan A."/>
            <person name="Chen A."/>
            <person name="Janssen B."/>
            <person name="Plunkett B."/>
            <person name="Dwamena C."/>
            <person name="Voogd C."/>
            <person name="Leif D."/>
            <person name="Lafferty D."/>
            <person name="Souleyre E."/>
            <person name="Varkonyi-Gasic E."/>
            <person name="Gambi F."/>
            <person name="Hanley J."/>
            <person name="Yao J.-L."/>
            <person name="Cheung J."/>
            <person name="David K."/>
            <person name="Warren B."/>
            <person name="Marsh K."/>
            <person name="Snowden K."/>
            <person name="Lin-Wang K."/>
            <person name="Brian L."/>
            <person name="Martinez-Sanchez M."/>
            <person name="Wang M."/>
            <person name="Ileperuma N."/>
            <person name="Macnee N."/>
            <person name="Campin R."/>
            <person name="Mcatee P."/>
            <person name="Drummond R."/>
            <person name="Espley R."/>
            <person name="Ireland H."/>
            <person name="Wu R."/>
            <person name="Atkinson R."/>
            <person name="Karunairetnam S."/>
            <person name="Bulley S."/>
            <person name="Chunkath S."/>
            <person name="Hanley Z."/>
            <person name="Storey R."/>
            <person name="Thrimawithana A."/>
            <person name="Thomson S."/>
            <person name="David C."/>
            <person name="Testolin R."/>
        </authorList>
    </citation>
    <scope>NUCLEOTIDE SEQUENCE [LARGE SCALE GENOMIC DNA]</scope>
    <source>
        <strain evidence="7">cv. Red5</strain>
        <tissue evidence="6">Young leaf</tissue>
    </source>
</reference>
<dbReference type="SUPFAM" id="SSF55008">
    <property type="entry name" value="HMA, heavy metal-associated domain"/>
    <property type="match status" value="1"/>
</dbReference>
<keyword evidence="2" id="KW-0479">Metal-binding</keyword>
<reference evidence="7" key="2">
    <citation type="journal article" date="2018" name="BMC Genomics">
        <title>A manually annotated Actinidia chinensis var. chinensis (kiwifruit) genome highlights the challenges associated with draft genomes and gene prediction in plants.</title>
        <authorList>
            <person name="Pilkington S.M."/>
            <person name="Crowhurst R."/>
            <person name="Hilario E."/>
            <person name="Nardozza S."/>
            <person name="Fraser L."/>
            <person name="Peng Y."/>
            <person name="Gunaseelan K."/>
            <person name="Simpson R."/>
            <person name="Tahir J."/>
            <person name="Deroles S.C."/>
            <person name="Templeton K."/>
            <person name="Luo Z."/>
            <person name="Davy M."/>
            <person name="Cheng C."/>
            <person name="McNeilage M."/>
            <person name="Scaglione D."/>
            <person name="Liu Y."/>
            <person name="Zhang Q."/>
            <person name="Datson P."/>
            <person name="De Silva N."/>
            <person name="Gardiner S.E."/>
            <person name="Bassett H."/>
            <person name="Chagne D."/>
            <person name="McCallum J."/>
            <person name="Dzierzon H."/>
            <person name="Deng C."/>
            <person name="Wang Y.Y."/>
            <person name="Barron L."/>
            <person name="Manako K."/>
            <person name="Bowen J."/>
            <person name="Foster T.M."/>
            <person name="Erridge Z.A."/>
            <person name="Tiffin H."/>
            <person name="Waite C.N."/>
            <person name="Davies K.M."/>
            <person name="Grierson E.P."/>
            <person name="Laing W.A."/>
            <person name="Kirk R."/>
            <person name="Chen X."/>
            <person name="Wood M."/>
            <person name="Montefiori M."/>
            <person name="Brummell D.A."/>
            <person name="Schwinn K.E."/>
            <person name="Catanach A."/>
            <person name="Fullerton C."/>
            <person name="Li D."/>
            <person name="Meiyalaghan S."/>
            <person name="Nieuwenhuizen N."/>
            <person name="Read N."/>
            <person name="Prakash R."/>
            <person name="Hunter D."/>
            <person name="Zhang H."/>
            <person name="McKenzie M."/>
            <person name="Knabel M."/>
            <person name="Harris A."/>
            <person name="Allan A.C."/>
            <person name="Gleave A."/>
            <person name="Chen A."/>
            <person name="Janssen B.J."/>
            <person name="Plunkett B."/>
            <person name="Ampomah-Dwamena C."/>
            <person name="Voogd C."/>
            <person name="Leif D."/>
            <person name="Lafferty D."/>
            <person name="Souleyre E.J.F."/>
            <person name="Varkonyi-Gasic E."/>
            <person name="Gambi F."/>
            <person name="Hanley J."/>
            <person name="Yao J.L."/>
            <person name="Cheung J."/>
            <person name="David K.M."/>
            <person name="Warren B."/>
            <person name="Marsh K."/>
            <person name="Snowden K.C."/>
            <person name="Lin-Wang K."/>
            <person name="Brian L."/>
            <person name="Martinez-Sanchez M."/>
            <person name="Wang M."/>
            <person name="Ileperuma N."/>
            <person name="Macnee N."/>
            <person name="Campin R."/>
            <person name="McAtee P."/>
            <person name="Drummond R.S.M."/>
            <person name="Espley R.V."/>
            <person name="Ireland H.S."/>
            <person name="Wu R."/>
            <person name="Atkinson R.G."/>
            <person name="Karunairetnam S."/>
            <person name="Bulley S."/>
            <person name="Chunkath S."/>
            <person name="Hanley Z."/>
            <person name="Storey R."/>
            <person name="Thrimawithana A.H."/>
            <person name="Thomson S."/>
            <person name="David C."/>
            <person name="Testolin R."/>
            <person name="Huang H."/>
            <person name="Hellens R.P."/>
            <person name="Schaffer R.J."/>
        </authorList>
    </citation>
    <scope>NUCLEOTIDE SEQUENCE [LARGE SCALE GENOMIC DNA]</scope>
    <source>
        <strain evidence="7">cv. Red5</strain>
    </source>
</reference>
<keyword evidence="3" id="KW-0449">Lipoprotein</keyword>
<feature type="compositionally biased region" description="Polar residues" evidence="5">
    <location>
        <begin position="126"/>
        <end position="145"/>
    </location>
</feature>
<evidence type="ECO:0000313" key="7">
    <source>
        <dbReference type="Proteomes" id="UP000241394"/>
    </source>
</evidence>
<gene>
    <name evidence="6" type="ORF">CEY00_Acc33382</name>
</gene>
<feature type="non-terminal residue" evidence="6">
    <location>
        <position position="175"/>
    </location>
</feature>
<protein>
    <submittedName>
        <fullName evidence="6">Heavy metal-associated isoprenylated plant protein</fullName>
    </submittedName>
</protein>